<reference evidence="1" key="1">
    <citation type="journal article" date="2017" name="Nature">
        <title>The genome of Chenopodium quinoa.</title>
        <authorList>
            <person name="Jarvis D.E."/>
            <person name="Ho Y.S."/>
            <person name="Lightfoot D.J."/>
            <person name="Schmoeckel S.M."/>
            <person name="Li B."/>
            <person name="Borm T.J.A."/>
            <person name="Ohyanagi H."/>
            <person name="Mineta K."/>
            <person name="Michell C.T."/>
            <person name="Saber N."/>
            <person name="Kharbatia N.M."/>
            <person name="Rupper R.R."/>
            <person name="Sharp A.R."/>
            <person name="Dally N."/>
            <person name="Boughton B.A."/>
            <person name="Woo Y.H."/>
            <person name="Gao G."/>
            <person name="Schijlen E.G.W.M."/>
            <person name="Guo X."/>
            <person name="Momin A.A."/>
            <person name="Negrao S."/>
            <person name="Al-Babili S."/>
            <person name="Gehring C."/>
            <person name="Roessner U."/>
            <person name="Jung C."/>
            <person name="Murphy K."/>
            <person name="Arold S.T."/>
            <person name="Gojobori T."/>
            <person name="van der Linden C.G."/>
            <person name="van Loo E.N."/>
            <person name="Jellen E.N."/>
            <person name="Maughan P.J."/>
            <person name="Tester M."/>
        </authorList>
    </citation>
    <scope>NUCLEOTIDE SEQUENCE [LARGE SCALE GENOMIC DNA]</scope>
    <source>
        <strain evidence="1">cv. PI 614886</strain>
    </source>
</reference>
<evidence type="ECO:0000313" key="2">
    <source>
        <dbReference type="Proteomes" id="UP000596660"/>
    </source>
</evidence>
<protein>
    <submittedName>
        <fullName evidence="1">Uncharacterized protein</fullName>
    </submittedName>
</protein>
<keyword evidence="2" id="KW-1185">Reference proteome</keyword>
<organism evidence="1 2">
    <name type="scientific">Chenopodium quinoa</name>
    <name type="common">Quinoa</name>
    <dbReference type="NCBI Taxonomy" id="63459"/>
    <lineage>
        <taxon>Eukaryota</taxon>
        <taxon>Viridiplantae</taxon>
        <taxon>Streptophyta</taxon>
        <taxon>Embryophyta</taxon>
        <taxon>Tracheophyta</taxon>
        <taxon>Spermatophyta</taxon>
        <taxon>Magnoliopsida</taxon>
        <taxon>eudicotyledons</taxon>
        <taxon>Gunneridae</taxon>
        <taxon>Pentapetalae</taxon>
        <taxon>Caryophyllales</taxon>
        <taxon>Chenopodiaceae</taxon>
        <taxon>Chenopodioideae</taxon>
        <taxon>Atripliceae</taxon>
        <taxon>Chenopodium</taxon>
    </lineage>
</organism>
<accession>A0A803LLG7</accession>
<evidence type="ECO:0000313" key="1">
    <source>
        <dbReference type="EnsemblPlants" id="AUR62014814-RA:cds"/>
    </source>
</evidence>
<dbReference type="EnsemblPlants" id="AUR62014814-RA">
    <property type="protein sequence ID" value="AUR62014814-RA:cds"/>
    <property type="gene ID" value="AUR62014814"/>
</dbReference>
<proteinExistence type="predicted"/>
<dbReference type="AlphaFoldDB" id="A0A803LLG7"/>
<name>A0A803LLG7_CHEQI</name>
<dbReference type="Gramene" id="AUR62014814-RA">
    <property type="protein sequence ID" value="AUR62014814-RA:cds"/>
    <property type="gene ID" value="AUR62014814"/>
</dbReference>
<sequence length="75" mass="8852">MAPPSSNYYAKVHKDANMMMEVYNRRYGQRAGQAPHQFPPRDRNSTMDCFEAAQKYGVVMICEAYYKKQPMNKFY</sequence>
<dbReference type="Proteomes" id="UP000596660">
    <property type="component" value="Unplaced"/>
</dbReference>
<reference evidence="1" key="2">
    <citation type="submission" date="2021-03" db="UniProtKB">
        <authorList>
            <consortium name="EnsemblPlants"/>
        </authorList>
    </citation>
    <scope>IDENTIFICATION</scope>
</reference>